<dbReference type="SUPFAM" id="SSF56784">
    <property type="entry name" value="HAD-like"/>
    <property type="match status" value="1"/>
</dbReference>
<accession>A0A158CMF1</accession>
<evidence type="ECO:0000313" key="2">
    <source>
        <dbReference type="Proteomes" id="UP000054596"/>
    </source>
</evidence>
<dbReference type="PANTHER" id="PTHR43611">
    <property type="entry name" value="ALPHA-D-GLUCOSE 1-PHOSPHATE PHOSPHATASE"/>
    <property type="match status" value="1"/>
</dbReference>
<comment type="caution">
    <text evidence="1">The sequence shown here is derived from an EMBL/GenBank/DDBJ whole genome shotgun (WGS) entry which is preliminary data.</text>
</comment>
<dbReference type="Gene3D" id="1.10.150.240">
    <property type="entry name" value="Putative phosphatase, domain 2"/>
    <property type="match status" value="1"/>
</dbReference>
<evidence type="ECO:0000313" key="1">
    <source>
        <dbReference type="EMBL" id="SAK83554.1"/>
    </source>
</evidence>
<dbReference type="GO" id="GO:0016787">
    <property type="term" value="F:hydrolase activity"/>
    <property type="evidence" value="ECO:0007669"/>
    <property type="project" value="UniProtKB-KW"/>
</dbReference>
<keyword evidence="1" id="KW-0378">Hydrolase</keyword>
<dbReference type="InterPro" id="IPR036412">
    <property type="entry name" value="HAD-like_sf"/>
</dbReference>
<dbReference type="EMBL" id="FCOJ02000053">
    <property type="protein sequence ID" value="SAK83554.1"/>
    <property type="molecule type" value="Genomic_DNA"/>
</dbReference>
<dbReference type="OrthoDB" id="9797415at2"/>
<dbReference type="Pfam" id="PF00702">
    <property type="entry name" value="Hydrolase"/>
    <property type="match status" value="1"/>
</dbReference>
<dbReference type="Proteomes" id="UP000054596">
    <property type="component" value="Unassembled WGS sequence"/>
</dbReference>
<dbReference type="PANTHER" id="PTHR43611:SF3">
    <property type="entry name" value="FLAVIN MONONUCLEOTIDE HYDROLASE 1, CHLOROPLATIC"/>
    <property type="match status" value="1"/>
</dbReference>
<dbReference type="InterPro" id="IPR023214">
    <property type="entry name" value="HAD_sf"/>
</dbReference>
<dbReference type="Gene3D" id="3.40.50.1000">
    <property type="entry name" value="HAD superfamily/HAD-like"/>
    <property type="match status" value="1"/>
</dbReference>
<gene>
    <name evidence="1" type="ORF">AWB82_05597</name>
</gene>
<dbReference type="SFLD" id="SFLDG01129">
    <property type="entry name" value="C1.5:_HAD__Beta-PGM__Phosphata"/>
    <property type="match status" value="1"/>
</dbReference>
<organism evidence="1 2">
    <name type="scientific">Caballeronia glebae</name>
    <dbReference type="NCBI Taxonomy" id="1777143"/>
    <lineage>
        <taxon>Bacteria</taxon>
        <taxon>Pseudomonadati</taxon>
        <taxon>Pseudomonadota</taxon>
        <taxon>Betaproteobacteria</taxon>
        <taxon>Burkholderiales</taxon>
        <taxon>Burkholderiaceae</taxon>
        <taxon>Caballeronia</taxon>
    </lineage>
</organism>
<dbReference type="CDD" id="cd02603">
    <property type="entry name" value="HAD_sEH-N_like"/>
    <property type="match status" value="1"/>
</dbReference>
<dbReference type="AlphaFoldDB" id="A0A158CMF1"/>
<proteinExistence type="predicted"/>
<dbReference type="NCBIfam" id="TIGR01509">
    <property type="entry name" value="HAD-SF-IA-v3"/>
    <property type="match status" value="1"/>
</dbReference>
<name>A0A158CMF1_9BURK</name>
<sequence length="205" mass="22325">MTIARISLVLFDMEGVLTHYDRDARVAHLAATAHCAPDTVRHAIWGSGLEARADAGIIDEMEYLATLGAMLDYPLSKDEWLASRCVSITPNERTLALAAQLRTSRAIAILTNNCHLVTDHLGYLNPAVDRLFGNAVYSSASFGATKPAAQTYLRCVDKIGARPEETLFIDDTDANVRGALDAGLIGYKFEDANALEVEFERLGLL</sequence>
<dbReference type="InterPro" id="IPR006439">
    <property type="entry name" value="HAD-SF_hydro_IA"/>
</dbReference>
<keyword evidence="2" id="KW-1185">Reference proteome</keyword>
<dbReference type="STRING" id="1777143.AWB82_05597"/>
<dbReference type="RefSeq" id="WP_086972584.1">
    <property type="nucleotide sequence ID" value="NZ_FCOJ02000053.1"/>
</dbReference>
<reference evidence="1" key="1">
    <citation type="submission" date="2016-01" db="EMBL/GenBank/DDBJ databases">
        <authorList>
            <person name="Peeters C."/>
        </authorList>
    </citation>
    <scope>NUCLEOTIDE SEQUENCE [LARGE SCALE GENOMIC DNA]</scope>
    <source>
        <strain evidence="1">LMG 29325</strain>
    </source>
</reference>
<protein>
    <submittedName>
        <fullName evidence="1">Hydrolase</fullName>
    </submittedName>
</protein>
<dbReference type="InterPro" id="IPR023198">
    <property type="entry name" value="PGP-like_dom2"/>
</dbReference>
<dbReference type="SFLD" id="SFLDS00003">
    <property type="entry name" value="Haloacid_Dehalogenase"/>
    <property type="match status" value="1"/>
</dbReference>